<gene>
    <name evidence="1" type="ORF">HDA39_001618</name>
</gene>
<organism evidence="1 2">
    <name type="scientific">Kribbella italica</name>
    <dbReference type="NCBI Taxonomy" id="1540520"/>
    <lineage>
        <taxon>Bacteria</taxon>
        <taxon>Bacillati</taxon>
        <taxon>Actinomycetota</taxon>
        <taxon>Actinomycetes</taxon>
        <taxon>Propionibacteriales</taxon>
        <taxon>Kribbellaceae</taxon>
        <taxon>Kribbella</taxon>
    </lineage>
</organism>
<sequence length="142" mass="15549">MESEASWRDRRREAAAEQAAALDRRRAQETASARALLADFVDKVKAAGIEPQPLRAQVVGSGASYRTNLVGWYLKRNRSLAVDAEGNFYLLGVRPSLKARLAGLQIEPSDPPLTVGLGARDGESMPLKQLLHLRLEAGPDWT</sequence>
<evidence type="ECO:0000313" key="2">
    <source>
        <dbReference type="Proteomes" id="UP000549971"/>
    </source>
</evidence>
<dbReference type="RefSeq" id="WP_184794596.1">
    <property type="nucleotide sequence ID" value="NZ_JACHMY010000001.1"/>
</dbReference>
<evidence type="ECO:0000313" key="1">
    <source>
        <dbReference type="EMBL" id="MBB5834884.1"/>
    </source>
</evidence>
<dbReference type="Proteomes" id="UP000549971">
    <property type="component" value="Unassembled WGS sequence"/>
</dbReference>
<proteinExistence type="predicted"/>
<keyword evidence="2" id="KW-1185">Reference proteome</keyword>
<name>A0A7W9MSS0_9ACTN</name>
<dbReference type="EMBL" id="JACHMY010000001">
    <property type="protein sequence ID" value="MBB5834884.1"/>
    <property type="molecule type" value="Genomic_DNA"/>
</dbReference>
<reference evidence="1 2" key="1">
    <citation type="submission" date="2020-08" db="EMBL/GenBank/DDBJ databases">
        <title>Sequencing the genomes of 1000 actinobacteria strains.</title>
        <authorList>
            <person name="Klenk H.-P."/>
        </authorList>
    </citation>
    <scope>NUCLEOTIDE SEQUENCE [LARGE SCALE GENOMIC DNA]</scope>
    <source>
        <strain evidence="1 2">DSM 28967</strain>
    </source>
</reference>
<protein>
    <submittedName>
        <fullName evidence="1">Uncharacterized protein</fullName>
    </submittedName>
</protein>
<dbReference type="AlphaFoldDB" id="A0A7W9MSS0"/>
<comment type="caution">
    <text evidence="1">The sequence shown here is derived from an EMBL/GenBank/DDBJ whole genome shotgun (WGS) entry which is preliminary data.</text>
</comment>
<accession>A0A7W9MSS0</accession>